<dbReference type="SUPFAM" id="SSF82171">
    <property type="entry name" value="DPP6 N-terminal domain-like"/>
    <property type="match status" value="1"/>
</dbReference>
<name>A0A951UB38_9CYAN</name>
<dbReference type="Pfam" id="PF24251">
    <property type="entry name" value="DUF7453"/>
    <property type="match status" value="1"/>
</dbReference>
<evidence type="ECO:0000313" key="2">
    <source>
        <dbReference type="Proteomes" id="UP000753908"/>
    </source>
</evidence>
<accession>A0A951UB38</accession>
<evidence type="ECO:0000313" key="1">
    <source>
        <dbReference type="EMBL" id="MBW4546449.1"/>
    </source>
</evidence>
<gene>
    <name evidence="1" type="ORF">KME25_18675</name>
</gene>
<reference evidence="1" key="1">
    <citation type="submission" date="2021-05" db="EMBL/GenBank/DDBJ databases">
        <authorList>
            <person name="Pietrasiak N."/>
            <person name="Ward R."/>
            <person name="Stajich J.E."/>
            <person name="Kurbessoian T."/>
        </authorList>
    </citation>
    <scope>NUCLEOTIDE SEQUENCE</scope>
    <source>
        <strain evidence="1">CPER-KK1</strain>
    </source>
</reference>
<reference evidence="1" key="2">
    <citation type="journal article" date="2022" name="Microbiol. Resour. Announc.">
        <title>Metagenome Sequencing to Explore Phylogenomics of Terrestrial Cyanobacteria.</title>
        <authorList>
            <person name="Ward R.D."/>
            <person name="Stajich J.E."/>
            <person name="Johansen J.R."/>
            <person name="Huntemann M."/>
            <person name="Clum A."/>
            <person name="Foster B."/>
            <person name="Foster B."/>
            <person name="Roux S."/>
            <person name="Palaniappan K."/>
            <person name="Varghese N."/>
            <person name="Mukherjee S."/>
            <person name="Reddy T.B.K."/>
            <person name="Daum C."/>
            <person name="Copeland A."/>
            <person name="Chen I.A."/>
            <person name="Ivanova N.N."/>
            <person name="Kyrpides N.C."/>
            <person name="Shapiro N."/>
            <person name="Eloe-Fadrosh E.A."/>
            <person name="Pietrasiak N."/>
        </authorList>
    </citation>
    <scope>NUCLEOTIDE SEQUENCE</scope>
    <source>
        <strain evidence="1">CPER-KK1</strain>
    </source>
</reference>
<dbReference type="InterPro" id="IPR055876">
    <property type="entry name" value="DUF7453"/>
</dbReference>
<dbReference type="AlphaFoldDB" id="A0A951UB38"/>
<dbReference type="EMBL" id="JAHHIF010000025">
    <property type="protein sequence ID" value="MBW4546449.1"/>
    <property type="molecule type" value="Genomic_DNA"/>
</dbReference>
<comment type="caution">
    <text evidence="1">The sequence shown here is derived from an EMBL/GenBank/DDBJ whole genome shotgun (WGS) entry which is preliminary data.</text>
</comment>
<protein>
    <submittedName>
        <fullName evidence="1">Uncharacterized protein</fullName>
    </submittedName>
</protein>
<proteinExistence type="predicted"/>
<organism evidence="1 2">
    <name type="scientific">Symplocastrum torsivum CPER-KK1</name>
    <dbReference type="NCBI Taxonomy" id="450513"/>
    <lineage>
        <taxon>Bacteria</taxon>
        <taxon>Bacillati</taxon>
        <taxon>Cyanobacteriota</taxon>
        <taxon>Cyanophyceae</taxon>
        <taxon>Oscillatoriophycideae</taxon>
        <taxon>Oscillatoriales</taxon>
        <taxon>Microcoleaceae</taxon>
        <taxon>Symplocastrum</taxon>
    </lineage>
</organism>
<dbReference type="Proteomes" id="UP000753908">
    <property type="component" value="Unassembled WGS sequence"/>
</dbReference>
<sequence length="420" mass="45911">MFQANYSSSSCRYTYQLQARCDSGALLRSHPSGTQHQNIKRPQGYNLPDWYSFGNISPSINNNGNVAFKVLGAWNQAIWYGTERTGRLVYVAPKGTMLSKVSLNNHECLVWEQLRSRQNGIWMYEAVNSETTHLTAGPFGSCACTSPTLNDSGAVGFRAKFADSYGFAAYSATPSTTISVLALMSNLDSSSIYSFLFLPAFNNKGQIAAKVRLGQPGDIGNERPDQIRIFDLDGDSTLVVSNQSHDTDSAYQSFDNSIGFNDNGQIAFTATLSSGQRGIFRMDGKKTQLIAIEGDGQISQIERFPPRLNNNGLTVFRAFDTEGLRAIWAGDGTRLRKVVTQGEIVPTDLGILRLARPDNGPVFSGLPDVNDLGDIVFAASLSDLEDVRIGFGAGLFVARQTSIPVVPRDLDNLRYVPKQN</sequence>
<dbReference type="NCBIfam" id="TIGR05002">
    <property type="entry name" value="NxxGxxAF_repeat"/>
    <property type="match status" value="2"/>
</dbReference>